<evidence type="ECO:0000313" key="1">
    <source>
        <dbReference type="EMBL" id="MEN3238912.1"/>
    </source>
</evidence>
<evidence type="ECO:0000313" key="2">
    <source>
        <dbReference type="Proteomes" id="UP001407347"/>
    </source>
</evidence>
<sequence length="183" mass="19972">MAQPNQKPTDPAERIAEAARAAYEDAGGDMREAARRLEGDVRRSRALRDELTDPLISAACWDAIRQQCRTNRSRIWHTPVSVAPSRPQQPAQASTHRADASRVIQLAAGNLLLFPLPGGRPLGQATRQEIAAAAEFYATQATDMAVKARWLSMVAEAVPEGLQAGQVLNEARLRELRGRADAE</sequence>
<keyword evidence="2" id="KW-1185">Reference proteome</keyword>
<comment type="caution">
    <text evidence="1">The sequence shown here is derived from an EMBL/GenBank/DDBJ whole genome shotgun (WGS) entry which is preliminary data.</text>
</comment>
<name>A0ABV0A506_9HYPH</name>
<protein>
    <submittedName>
        <fullName evidence="1">Uncharacterized protein</fullName>
    </submittedName>
</protein>
<accession>A0ABV0A506</accession>
<reference evidence="1 2" key="1">
    <citation type="journal article" date="2023" name="PLoS ONE">
        <title>Complete genome assembly of Hawai'i environmental nontuberculous mycobacteria reveals unexpected co-isolation with methylobacteria.</title>
        <authorList>
            <person name="Hendrix J."/>
            <person name="Epperson L.E."/>
            <person name="Tong E.I."/>
            <person name="Chan Y.L."/>
            <person name="Hasan N.A."/>
            <person name="Dawrs S.N."/>
            <person name="Norton G.J."/>
            <person name="Virdi R."/>
            <person name="Crooks J.L."/>
            <person name="Chan E.D."/>
            <person name="Honda J.R."/>
            <person name="Strong M."/>
        </authorList>
    </citation>
    <scope>NUCLEOTIDE SEQUENCE [LARGE SCALE GENOMIC DNA]</scope>
    <source>
        <strain evidence="1 2">NJH_HI04-1</strain>
    </source>
</reference>
<dbReference type="RefSeq" id="WP_346013860.1">
    <property type="nucleotide sequence ID" value="NZ_JAQYXP010000009.1"/>
</dbReference>
<dbReference type="Proteomes" id="UP001407347">
    <property type="component" value="Unassembled WGS sequence"/>
</dbReference>
<organism evidence="1 2">
    <name type="scientific">Methylobacterium ajmalii</name>
    <dbReference type="NCBI Taxonomy" id="2738439"/>
    <lineage>
        <taxon>Bacteria</taxon>
        <taxon>Pseudomonadati</taxon>
        <taxon>Pseudomonadota</taxon>
        <taxon>Alphaproteobacteria</taxon>
        <taxon>Hyphomicrobiales</taxon>
        <taxon>Methylobacteriaceae</taxon>
        <taxon>Methylobacterium</taxon>
    </lineage>
</organism>
<proteinExistence type="predicted"/>
<gene>
    <name evidence="1" type="ORF">PUR29_36365</name>
</gene>
<dbReference type="EMBL" id="JAQYXP010000009">
    <property type="protein sequence ID" value="MEN3238912.1"/>
    <property type="molecule type" value="Genomic_DNA"/>
</dbReference>